<dbReference type="InterPro" id="IPR023996">
    <property type="entry name" value="TonB-dep_OMP_SusC/RagA"/>
</dbReference>
<dbReference type="Pfam" id="PF13715">
    <property type="entry name" value="CarbopepD_reg_2"/>
    <property type="match status" value="1"/>
</dbReference>
<feature type="chain" id="PRO_5002331215" description="Secretin/TonB short N-terminal domain-containing protein" evidence="10">
    <location>
        <begin position="18"/>
        <end position="1060"/>
    </location>
</feature>
<feature type="signal peptide" evidence="10">
    <location>
        <begin position="1"/>
        <end position="17"/>
    </location>
</feature>
<dbReference type="GO" id="GO:0009279">
    <property type="term" value="C:cell outer membrane"/>
    <property type="evidence" value="ECO:0007669"/>
    <property type="project" value="UniProtKB-SubCell"/>
</dbReference>
<dbReference type="InterPro" id="IPR012910">
    <property type="entry name" value="Plug_dom"/>
</dbReference>
<evidence type="ECO:0000256" key="10">
    <source>
        <dbReference type="SAM" id="SignalP"/>
    </source>
</evidence>
<comment type="subcellular location">
    <subcellularLocation>
        <location evidence="1 8">Cell outer membrane</location>
        <topology evidence="1 8">Multi-pass membrane protein</topology>
    </subcellularLocation>
</comment>
<keyword evidence="6 8" id="KW-0472">Membrane</keyword>
<dbReference type="EMBL" id="JRHC01000011">
    <property type="protein sequence ID" value="KJF41623.1"/>
    <property type="molecule type" value="Genomic_DNA"/>
</dbReference>
<dbReference type="NCBIfam" id="TIGR04057">
    <property type="entry name" value="SusC_RagA_signa"/>
    <property type="match status" value="1"/>
</dbReference>
<comment type="caution">
    <text evidence="13">The sequence shown here is derived from an EMBL/GenBank/DDBJ whole genome shotgun (WGS) entry which is preliminary data.</text>
</comment>
<keyword evidence="2 8" id="KW-0813">Transport</keyword>
<accession>A0A0D8J737</accession>
<keyword evidence="4 8" id="KW-0812">Transmembrane</keyword>
<dbReference type="NCBIfam" id="TIGR04056">
    <property type="entry name" value="OMP_RagA_SusC"/>
    <property type="match status" value="1"/>
</dbReference>
<dbReference type="Gene3D" id="2.170.130.10">
    <property type="entry name" value="TonB-dependent receptor, plug domain"/>
    <property type="match status" value="1"/>
</dbReference>
<evidence type="ECO:0000256" key="9">
    <source>
        <dbReference type="RuleBase" id="RU003357"/>
    </source>
</evidence>
<evidence type="ECO:0000256" key="1">
    <source>
        <dbReference type="ARBA" id="ARBA00004571"/>
    </source>
</evidence>
<dbReference type="Gene3D" id="2.60.40.1120">
    <property type="entry name" value="Carboxypeptidase-like, regulatory domain"/>
    <property type="match status" value="1"/>
</dbReference>
<evidence type="ECO:0000256" key="6">
    <source>
        <dbReference type="ARBA" id="ARBA00023136"/>
    </source>
</evidence>
<dbReference type="InterPro" id="IPR037066">
    <property type="entry name" value="Plug_dom_sf"/>
</dbReference>
<organism evidence="13 14">
    <name type="scientific">Draconibacterium sediminis</name>
    <dbReference type="NCBI Taxonomy" id="1544798"/>
    <lineage>
        <taxon>Bacteria</taxon>
        <taxon>Pseudomonadati</taxon>
        <taxon>Bacteroidota</taxon>
        <taxon>Bacteroidia</taxon>
        <taxon>Marinilabiliales</taxon>
        <taxon>Prolixibacteraceae</taxon>
        <taxon>Draconibacterium</taxon>
    </lineage>
</organism>
<name>A0A0D8J737_9BACT</name>
<reference evidence="13 14" key="1">
    <citation type="submission" date="2014-09" db="EMBL/GenBank/DDBJ databases">
        <title>Draft Genome Sequence of Draconibacterium sp. JN14CK-3.</title>
        <authorList>
            <person name="Dong C."/>
            <person name="Lai Q."/>
            <person name="Shao Z."/>
        </authorList>
    </citation>
    <scope>NUCLEOTIDE SEQUENCE [LARGE SCALE GENOMIC DNA]</scope>
    <source>
        <strain evidence="13 14">JN14CK-3</strain>
    </source>
</reference>
<keyword evidence="3 8" id="KW-1134">Transmembrane beta strand</keyword>
<feature type="domain" description="TonB-dependent receptor plug" evidence="12">
    <location>
        <begin position="203"/>
        <end position="310"/>
    </location>
</feature>
<gene>
    <name evidence="13" type="ORF">LH29_24275</name>
</gene>
<evidence type="ECO:0008006" key="15">
    <source>
        <dbReference type="Google" id="ProtNLM"/>
    </source>
</evidence>
<dbReference type="Pfam" id="PF00593">
    <property type="entry name" value="TonB_dep_Rec_b-barrel"/>
    <property type="match status" value="1"/>
</dbReference>
<evidence type="ECO:0000256" key="3">
    <source>
        <dbReference type="ARBA" id="ARBA00022452"/>
    </source>
</evidence>
<keyword evidence="14" id="KW-1185">Reference proteome</keyword>
<evidence type="ECO:0000256" key="5">
    <source>
        <dbReference type="ARBA" id="ARBA00023077"/>
    </source>
</evidence>
<dbReference type="Proteomes" id="UP000032544">
    <property type="component" value="Unassembled WGS sequence"/>
</dbReference>
<dbReference type="InterPro" id="IPR023997">
    <property type="entry name" value="TonB-dep_OMP_SusC/RagA_CS"/>
</dbReference>
<evidence type="ECO:0000256" key="8">
    <source>
        <dbReference type="PROSITE-ProRule" id="PRU01360"/>
    </source>
</evidence>
<dbReference type="InterPro" id="IPR000531">
    <property type="entry name" value="Beta-barrel_TonB"/>
</dbReference>
<dbReference type="Gene3D" id="2.40.170.20">
    <property type="entry name" value="TonB-dependent receptor, beta-barrel domain"/>
    <property type="match status" value="1"/>
</dbReference>
<dbReference type="SUPFAM" id="SSF49464">
    <property type="entry name" value="Carboxypeptidase regulatory domain-like"/>
    <property type="match status" value="1"/>
</dbReference>
<comment type="similarity">
    <text evidence="8 9">Belongs to the TonB-dependent receptor family.</text>
</comment>
<dbReference type="InterPro" id="IPR008969">
    <property type="entry name" value="CarboxyPept-like_regulatory"/>
</dbReference>
<keyword evidence="10" id="KW-0732">Signal</keyword>
<feature type="domain" description="TonB-dependent receptor-like beta-barrel" evidence="11">
    <location>
        <begin position="456"/>
        <end position="894"/>
    </location>
</feature>
<dbReference type="STRING" id="1544798.LH29_24275"/>
<keyword evidence="5 9" id="KW-0798">TonB box</keyword>
<evidence type="ECO:0000313" key="14">
    <source>
        <dbReference type="Proteomes" id="UP000032544"/>
    </source>
</evidence>
<evidence type="ECO:0000259" key="12">
    <source>
        <dbReference type="Pfam" id="PF07715"/>
    </source>
</evidence>
<proteinExistence type="inferred from homology"/>
<evidence type="ECO:0000259" key="11">
    <source>
        <dbReference type="Pfam" id="PF00593"/>
    </source>
</evidence>
<dbReference type="PROSITE" id="PS52016">
    <property type="entry name" value="TONB_DEPENDENT_REC_3"/>
    <property type="match status" value="1"/>
</dbReference>
<dbReference type="Gene3D" id="3.55.50.30">
    <property type="match status" value="1"/>
</dbReference>
<sequence length="1060" mass="118211">MKLSLFLILISLVSASASVYSQSVRIDMELHDASLENVFQSIQDQTEFDIFYKNEHLPRYKKVDAVYAKATVEHVLEDVLIGTGLKYRVLNKDIVITKDNSGNGSDMESQQKTVRGVITDNDGIPLPGVTIVVKGTTNGTVTNLEGEYTLGNVPADAVLQFSFVGMQTQEIEVGGQTEVNVTMLSDAIDVGEVVVVGYGTLEKKEVTSSITTVKSKDLIPGGSGNPLIGMQGKVTGLSIQSTNGTSPNASTSVQLRGVASVLAGQGPLIVIDGVPGGSLNSVSREDIESIDVLKDASAGAIYGTRAAGGVILITTKSAKAGKIRLTYTSEFTTETIRRKPEVLSAEEFVANDLGTDYGSSTDWYNEVTVDNPFSQRHHINLSGGSETSRIYATFLASDQEGIAIGDKREEMGGRINANFTLMDGFAEIVAHADYRKTNSDRSHNGIFNMALKLNPTQPAYDDTQVHGYNVWTGGWEYYNPVADINLRTDQGHSSNFLGDVTLKLNLTDNLSTQAMIAHRANEYRDILYYSAQHKESLDNARAGHARQAYGRNMDKTFEWLVKYINTFGDHSINAVAGYSFQEFNADGFNMENYDFPVDGIEAWDMGKGTFLSEGKAGMGSWKDPRERLIAFFGRANYTFREKYILSLSGRYEGSSKFFTDNQWGFFPAVSAGWRISDESFMENLDVVNDLKIRGGYGVTGNQSFSPGAATRMYASDTWWLVDDEWIYTYGSAHNQNKNLQWEEKKEFNVGVDFGFFDNKLTGKFDLYDRKVDKMIYDISVSVPPAVHDKTTMNVGSLRNKGWEAELNYDAVSSANWDYSTTFRISHNKSTLESLWGSQTYWDRVGFPAPGSPGNAVRLFPGQDIGKFYVWRFAGFTDEGNWMLYDKDGNAFDVTQQTKTNDDKAFVGNAIPKVQMSWNNTVGFKNWELEAFFTSWLGHDIYNTIDMYYGLPNVEEQNVLADAFEKNKNVTGEKELSDYWIEDGDFIKLKALTLRYRFNTRNINWLENANVYVTGRDLFTITSYSGMDPESNINGLDPGFEWHNNIYPRTRTWTLGVQLTF</sequence>
<keyword evidence="7 8" id="KW-0998">Cell outer membrane</keyword>
<evidence type="ECO:0000256" key="4">
    <source>
        <dbReference type="ARBA" id="ARBA00022692"/>
    </source>
</evidence>
<dbReference type="PATRIC" id="fig|1544798.3.peg.2184"/>
<dbReference type="SUPFAM" id="SSF56935">
    <property type="entry name" value="Porins"/>
    <property type="match status" value="1"/>
</dbReference>
<evidence type="ECO:0000313" key="13">
    <source>
        <dbReference type="EMBL" id="KJF41623.1"/>
    </source>
</evidence>
<dbReference type="RefSeq" id="WP_045033847.1">
    <property type="nucleotide sequence ID" value="NZ_JRHC01000011.1"/>
</dbReference>
<dbReference type="InterPro" id="IPR036942">
    <property type="entry name" value="Beta-barrel_TonB_sf"/>
</dbReference>
<evidence type="ECO:0000256" key="2">
    <source>
        <dbReference type="ARBA" id="ARBA00022448"/>
    </source>
</evidence>
<evidence type="ECO:0000256" key="7">
    <source>
        <dbReference type="ARBA" id="ARBA00023237"/>
    </source>
</evidence>
<dbReference type="AlphaFoldDB" id="A0A0D8J737"/>
<dbReference type="InterPro" id="IPR039426">
    <property type="entry name" value="TonB-dep_rcpt-like"/>
</dbReference>
<protein>
    <recommendedName>
        <fullName evidence="15">Secretin/TonB short N-terminal domain-containing protein</fullName>
    </recommendedName>
</protein>
<dbReference type="Pfam" id="PF07715">
    <property type="entry name" value="Plug"/>
    <property type="match status" value="1"/>
</dbReference>